<evidence type="ECO:0000313" key="9">
    <source>
        <dbReference type="Proteomes" id="UP000277580"/>
    </source>
</evidence>
<evidence type="ECO:0000256" key="6">
    <source>
        <dbReference type="ARBA" id="ARBA00035188"/>
    </source>
</evidence>
<evidence type="ECO:0000256" key="3">
    <source>
        <dbReference type="ARBA" id="ARBA00022980"/>
    </source>
</evidence>
<accession>A0A3N4KYF1</accession>
<dbReference type="PANTHER" id="PTHR21396:SF2">
    <property type="entry name" value="LARGE RIBOSOMAL SUBUNIT PROTEIN ML43"/>
    <property type="match status" value="1"/>
</dbReference>
<dbReference type="Proteomes" id="UP000277580">
    <property type="component" value="Unassembled WGS sequence"/>
</dbReference>
<evidence type="ECO:0000256" key="1">
    <source>
        <dbReference type="ARBA" id="ARBA00004173"/>
    </source>
</evidence>
<dbReference type="InterPro" id="IPR036249">
    <property type="entry name" value="Thioredoxin-like_sf"/>
</dbReference>
<comment type="subcellular location">
    <subcellularLocation>
        <location evidence="1">Mitochondrion</location>
    </subcellularLocation>
</comment>
<keyword evidence="4" id="KW-0496">Mitochondrion</keyword>
<gene>
    <name evidence="8" type="ORF">P167DRAFT_532956</name>
</gene>
<dbReference type="InParanoid" id="A0A3N4KYF1"/>
<dbReference type="Pfam" id="PF05047">
    <property type="entry name" value="L51_S25_CI-B8"/>
    <property type="match status" value="1"/>
</dbReference>
<evidence type="ECO:0000256" key="4">
    <source>
        <dbReference type="ARBA" id="ARBA00023128"/>
    </source>
</evidence>
<proteinExistence type="inferred from homology"/>
<protein>
    <recommendedName>
        <fullName evidence="6">Large ribosomal subunit protein mL43</fullName>
    </recommendedName>
</protein>
<sequence length="137" mass="15350">MPVTALRAVSKAQNGVGAFVLQCKRLDFHYCDWAGASRGMKSFIAHKLADFAKANPQIEITVSPRPNQHPIIRGSYINGREKVICVRKLDHLQILQKAELLRNSSGQKLKKFSKPVKSMNEGVRGIFSPYHGEKHVI</sequence>
<evidence type="ECO:0000259" key="7">
    <source>
        <dbReference type="SMART" id="SM00916"/>
    </source>
</evidence>
<evidence type="ECO:0000256" key="5">
    <source>
        <dbReference type="ARBA" id="ARBA00023274"/>
    </source>
</evidence>
<dbReference type="FunFam" id="3.40.30.10:FF:000173">
    <property type="entry name" value="Mitochondrial 54S ribosomal protein"/>
    <property type="match status" value="1"/>
</dbReference>
<dbReference type="Gene3D" id="3.40.30.10">
    <property type="entry name" value="Glutaredoxin"/>
    <property type="match status" value="1"/>
</dbReference>
<dbReference type="GO" id="GO:0003735">
    <property type="term" value="F:structural constituent of ribosome"/>
    <property type="evidence" value="ECO:0007669"/>
    <property type="project" value="InterPro"/>
</dbReference>
<evidence type="ECO:0000313" key="8">
    <source>
        <dbReference type="EMBL" id="RPB15566.1"/>
    </source>
</evidence>
<name>A0A3N4KYF1_9PEZI</name>
<reference evidence="8 9" key="1">
    <citation type="journal article" date="2018" name="Nat. Ecol. Evol.">
        <title>Pezizomycetes genomes reveal the molecular basis of ectomycorrhizal truffle lifestyle.</title>
        <authorList>
            <person name="Murat C."/>
            <person name="Payen T."/>
            <person name="Noel B."/>
            <person name="Kuo A."/>
            <person name="Morin E."/>
            <person name="Chen J."/>
            <person name="Kohler A."/>
            <person name="Krizsan K."/>
            <person name="Balestrini R."/>
            <person name="Da Silva C."/>
            <person name="Montanini B."/>
            <person name="Hainaut M."/>
            <person name="Levati E."/>
            <person name="Barry K.W."/>
            <person name="Belfiori B."/>
            <person name="Cichocki N."/>
            <person name="Clum A."/>
            <person name="Dockter R.B."/>
            <person name="Fauchery L."/>
            <person name="Guy J."/>
            <person name="Iotti M."/>
            <person name="Le Tacon F."/>
            <person name="Lindquist E.A."/>
            <person name="Lipzen A."/>
            <person name="Malagnac F."/>
            <person name="Mello A."/>
            <person name="Molinier V."/>
            <person name="Miyauchi S."/>
            <person name="Poulain J."/>
            <person name="Riccioni C."/>
            <person name="Rubini A."/>
            <person name="Sitrit Y."/>
            <person name="Splivallo R."/>
            <person name="Traeger S."/>
            <person name="Wang M."/>
            <person name="Zifcakova L."/>
            <person name="Wipf D."/>
            <person name="Zambonelli A."/>
            <person name="Paolocci F."/>
            <person name="Nowrousian M."/>
            <person name="Ottonello S."/>
            <person name="Baldrian P."/>
            <person name="Spatafora J.W."/>
            <person name="Henrissat B."/>
            <person name="Nagy L.G."/>
            <person name="Aury J.M."/>
            <person name="Wincker P."/>
            <person name="Grigoriev I.V."/>
            <person name="Bonfante P."/>
            <person name="Martin F.M."/>
        </authorList>
    </citation>
    <scope>NUCLEOTIDE SEQUENCE [LARGE SCALE GENOMIC DNA]</scope>
    <source>
        <strain evidence="8 9">CCBAS932</strain>
    </source>
</reference>
<keyword evidence="9" id="KW-1185">Reference proteome</keyword>
<organism evidence="8 9">
    <name type="scientific">Morchella conica CCBAS932</name>
    <dbReference type="NCBI Taxonomy" id="1392247"/>
    <lineage>
        <taxon>Eukaryota</taxon>
        <taxon>Fungi</taxon>
        <taxon>Dikarya</taxon>
        <taxon>Ascomycota</taxon>
        <taxon>Pezizomycotina</taxon>
        <taxon>Pezizomycetes</taxon>
        <taxon>Pezizales</taxon>
        <taxon>Morchellaceae</taxon>
        <taxon>Morchella</taxon>
    </lineage>
</organism>
<dbReference type="GO" id="GO:0005762">
    <property type="term" value="C:mitochondrial large ribosomal subunit"/>
    <property type="evidence" value="ECO:0007669"/>
    <property type="project" value="TreeGrafter"/>
</dbReference>
<dbReference type="InterPro" id="IPR007741">
    <property type="entry name" value="Ribosomal_mL43/mS25/NADH_DH"/>
</dbReference>
<dbReference type="SUPFAM" id="SSF52833">
    <property type="entry name" value="Thioredoxin-like"/>
    <property type="match status" value="1"/>
</dbReference>
<dbReference type="EMBL" id="ML119112">
    <property type="protein sequence ID" value="RPB15566.1"/>
    <property type="molecule type" value="Genomic_DNA"/>
</dbReference>
<dbReference type="AlphaFoldDB" id="A0A3N4KYF1"/>
<keyword evidence="5" id="KW-0687">Ribonucleoprotein</keyword>
<keyword evidence="3" id="KW-0689">Ribosomal protein</keyword>
<evidence type="ECO:0000256" key="2">
    <source>
        <dbReference type="ARBA" id="ARBA00006073"/>
    </source>
</evidence>
<dbReference type="PANTHER" id="PTHR21396">
    <property type="entry name" value="39S RIBOSOMAL PROTEIN L43"/>
    <property type="match status" value="1"/>
</dbReference>
<dbReference type="STRING" id="1392247.A0A3N4KYF1"/>
<dbReference type="FunCoup" id="A0A3N4KYF1">
    <property type="interactions" value="341"/>
</dbReference>
<dbReference type="OrthoDB" id="88at2759"/>
<dbReference type="GO" id="GO:0032543">
    <property type="term" value="P:mitochondrial translation"/>
    <property type="evidence" value="ECO:0007669"/>
    <property type="project" value="InterPro"/>
</dbReference>
<comment type="similarity">
    <text evidence="2">Belongs to the mitochondrion-specific ribosomal protein mL43 family.</text>
</comment>
<dbReference type="SMART" id="SM00916">
    <property type="entry name" value="L51_S25_CI-B8"/>
    <property type="match status" value="1"/>
</dbReference>
<feature type="domain" description="Ribosomal protein/NADH dehydrogenase" evidence="7">
    <location>
        <begin position="32"/>
        <end position="105"/>
    </location>
</feature>
<dbReference type="InterPro" id="IPR039927">
    <property type="entry name" value="Ribosomal_mL43"/>
</dbReference>